<dbReference type="Proteomes" id="UP000199025">
    <property type="component" value="Unassembled WGS sequence"/>
</dbReference>
<dbReference type="SUPFAM" id="SSF46785">
    <property type="entry name" value="Winged helix' DNA-binding domain"/>
    <property type="match status" value="1"/>
</dbReference>
<dbReference type="RefSeq" id="WP_091504649.1">
    <property type="nucleotide sequence ID" value="NZ_CBDRCA010000004.1"/>
</dbReference>
<dbReference type="SMART" id="SM00347">
    <property type="entry name" value="HTH_MARR"/>
    <property type="match status" value="1"/>
</dbReference>
<dbReference type="PRINTS" id="PR00598">
    <property type="entry name" value="HTHMARR"/>
</dbReference>
<evidence type="ECO:0000259" key="4">
    <source>
        <dbReference type="PROSITE" id="PS50995"/>
    </source>
</evidence>
<evidence type="ECO:0000256" key="2">
    <source>
        <dbReference type="ARBA" id="ARBA00023125"/>
    </source>
</evidence>
<dbReference type="Gene3D" id="1.10.10.10">
    <property type="entry name" value="Winged helix-like DNA-binding domain superfamily/Winged helix DNA-binding domain"/>
    <property type="match status" value="1"/>
</dbReference>
<evidence type="ECO:0000313" key="6">
    <source>
        <dbReference type="Proteomes" id="UP000199025"/>
    </source>
</evidence>
<evidence type="ECO:0000256" key="1">
    <source>
        <dbReference type="ARBA" id="ARBA00023015"/>
    </source>
</evidence>
<dbReference type="InterPro" id="IPR036388">
    <property type="entry name" value="WH-like_DNA-bd_sf"/>
</dbReference>
<proteinExistence type="predicted"/>
<dbReference type="GO" id="GO:0003700">
    <property type="term" value="F:DNA-binding transcription factor activity"/>
    <property type="evidence" value="ECO:0007669"/>
    <property type="project" value="InterPro"/>
</dbReference>
<keyword evidence="2 5" id="KW-0238">DNA-binding</keyword>
<dbReference type="InterPro" id="IPR000835">
    <property type="entry name" value="HTH_MarR-typ"/>
</dbReference>
<dbReference type="PROSITE" id="PS50995">
    <property type="entry name" value="HTH_MARR_2"/>
    <property type="match status" value="1"/>
</dbReference>
<dbReference type="OrthoDB" id="3296622at2"/>
<accession>A0A1I3MI32</accession>
<dbReference type="STRING" id="115433.SAMN05421835_102335"/>
<keyword evidence="1" id="KW-0805">Transcription regulation</keyword>
<reference evidence="5 6" key="1">
    <citation type="submission" date="2016-10" db="EMBL/GenBank/DDBJ databases">
        <authorList>
            <person name="de Groot N.N."/>
        </authorList>
    </citation>
    <scope>NUCLEOTIDE SEQUENCE [LARGE SCALE GENOMIC DNA]</scope>
    <source>
        <strain evidence="5 6">DSM 44468</strain>
    </source>
</reference>
<dbReference type="PROSITE" id="PS01117">
    <property type="entry name" value="HTH_MARR_1"/>
    <property type="match status" value="1"/>
</dbReference>
<dbReference type="AlphaFoldDB" id="A0A1I3MI32"/>
<dbReference type="InterPro" id="IPR039422">
    <property type="entry name" value="MarR/SlyA-like"/>
</dbReference>
<gene>
    <name evidence="5" type="ORF">SAMN05421835_102335</name>
</gene>
<dbReference type="InterPro" id="IPR023187">
    <property type="entry name" value="Tscrpt_reg_MarR-type_CS"/>
</dbReference>
<keyword evidence="3" id="KW-0804">Transcription</keyword>
<dbReference type="GO" id="GO:0003677">
    <property type="term" value="F:DNA binding"/>
    <property type="evidence" value="ECO:0007669"/>
    <property type="project" value="UniProtKB-KW"/>
</dbReference>
<protein>
    <submittedName>
        <fullName evidence="5">DNA-binding transcriptional regulator, MarR family</fullName>
    </submittedName>
</protein>
<evidence type="ECO:0000256" key="3">
    <source>
        <dbReference type="ARBA" id="ARBA00023163"/>
    </source>
</evidence>
<dbReference type="Pfam" id="PF12802">
    <property type="entry name" value="MarR_2"/>
    <property type="match status" value="1"/>
</dbReference>
<name>A0A1I3MI32_9PSEU</name>
<evidence type="ECO:0000313" key="5">
    <source>
        <dbReference type="EMBL" id="SFI96385.1"/>
    </source>
</evidence>
<dbReference type="GO" id="GO:0006950">
    <property type="term" value="P:response to stress"/>
    <property type="evidence" value="ECO:0007669"/>
    <property type="project" value="TreeGrafter"/>
</dbReference>
<dbReference type="EMBL" id="FORP01000002">
    <property type="protein sequence ID" value="SFI96385.1"/>
    <property type="molecule type" value="Genomic_DNA"/>
</dbReference>
<dbReference type="PANTHER" id="PTHR33164">
    <property type="entry name" value="TRANSCRIPTIONAL REGULATOR, MARR FAMILY"/>
    <property type="match status" value="1"/>
</dbReference>
<keyword evidence="6" id="KW-1185">Reference proteome</keyword>
<feature type="domain" description="HTH marR-type" evidence="4">
    <location>
        <begin position="26"/>
        <end position="159"/>
    </location>
</feature>
<sequence length="166" mass="18305">MNRPLPFDPIARAAQLWEDRVGPSGTMAAVTGLMRVQQIIQSAVDGALKPHGLTFARYEALVLLSFARRSSLPMRVMGERLQLHPTSVTNIVDRLERDGLVKRVPHPTDRRTTLVEITDEGRARHAEATKAVTAIDFGLVGLTPAQTSQLTELLTRVRKATGDFVE</sequence>
<dbReference type="PANTHER" id="PTHR33164:SF101">
    <property type="entry name" value="TRANSCRIPTIONAL REPRESSOR MPRA"/>
    <property type="match status" value="1"/>
</dbReference>
<organism evidence="5 6">
    <name type="scientific">Amycolatopsis sacchari</name>
    <dbReference type="NCBI Taxonomy" id="115433"/>
    <lineage>
        <taxon>Bacteria</taxon>
        <taxon>Bacillati</taxon>
        <taxon>Actinomycetota</taxon>
        <taxon>Actinomycetes</taxon>
        <taxon>Pseudonocardiales</taxon>
        <taxon>Pseudonocardiaceae</taxon>
        <taxon>Amycolatopsis</taxon>
    </lineage>
</organism>
<dbReference type="InterPro" id="IPR036390">
    <property type="entry name" value="WH_DNA-bd_sf"/>
</dbReference>